<proteinExistence type="predicted"/>
<evidence type="ECO:0000313" key="2">
    <source>
        <dbReference type="EMBL" id="KAK3255378.1"/>
    </source>
</evidence>
<evidence type="ECO:0000259" key="1">
    <source>
        <dbReference type="Pfam" id="PF07749"/>
    </source>
</evidence>
<keyword evidence="3" id="KW-1185">Reference proteome</keyword>
<feature type="domain" description="Endoplasmic reticulum resident protein 29 C-terminal" evidence="1">
    <location>
        <begin position="154"/>
        <end position="208"/>
    </location>
</feature>
<dbReference type="Gene3D" id="1.20.1150.12">
    <property type="entry name" value="Endoplasmic reticulum resident protein 29, C-terminal domain"/>
    <property type="match status" value="1"/>
</dbReference>
<sequence length="215" mass="23225">MAGSSIVPPMQTALLSTILRQAAALSARVVVLEAGVEKTTAQNGVAAQSSDTELEALQRLPPIGRQPFPPAWPSKRYTMIQLGAAMESGATVHGGADAPRAKLAFVEKKVSMGTDGVVTDCILTEGLKEFDTQKTKTVTTASHWQSYFLGGEGSLTIYIKMMEKALKKGPTTFFEDEQDRLNKLIHSDGLSDEKIVSMLDRLKILEGFLTEPEAL</sequence>
<comment type="caution">
    <text evidence="2">The sequence shown here is derived from an EMBL/GenBank/DDBJ whole genome shotgun (WGS) entry which is preliminary data.</text>
</comment>
<gene>
    <name evidence="2" type="ORF">CYMTET_35437</name>
</gene>
<organism evidence="2 3">
    <name type="scientific">Cymbomonas tetramitiformis</name>
    <dbReference type="NCBI Taxonomy" id="36881"/>
    <lineage>
        <taxon>Eukaryota</taxon>
        <taxon>Viridiplantae</taxon>
        <taxon>Chlorophyta</taxon>
        <taxon>Pyramimonadophyceae</taxon>
        <taxon>Pyramimonadales</taxon>
        <taxon>Pyramimonadaceae</taxon>
        <taxon>Cymbomonas</taxon>
    </lineage>
</organism>
<name>A0AAE0KNY0_9CHLO</name>
<dbReference type="Pfam" id="PF07749">
    <property type="entry name" value="ERp29"/>
    <property type="match status" value="1"/>
</dbReference>
<dbReference type="InterPro" id="IPR036356">
    <property type="entry name" value="ERp29_C_sf"/>
</dbReference>
<dbReference type="InterPro" id="IPR011679">
    <property type="entry name" value="ERp29_C"/>
</dbReference>
<dbReference type="Proteomes" id="UP001190700">
    <property type="component" value="Unassembled WGS sequence"/>
</dbReference>
<reference evidence="2 3" key="1">
    <citation type="journal article" date="2015" name="Genome Biol. Evol.">
        <title>Comparative Genomics of a Bacterivorous Green Alga Reveals Evolutionary Causalities and Consequences of Phago-Mixotrophic Mode of Nutrition.</title>
        <authorList>
            <person name="Burns J.A."/>
            <person name="Paasch A."/>
            <person name="Narechania A."/>
            <person name="Kim E."/>
        </authorList>
    </citation>
    <scope>NUCLEOTIDE SEQUENCE [LARGE SCALE GENOMIC DNA]</scope>
    <source>
        <strain evidence="2 3">PLY_AMNH</strain>
    </source>
</reference>
<evidence type="ECO:0000313" key="3">
    <source>
        <dbReference type="Proteomes" id="UP001190700"/>
    </source>
</evidence>
<dbReference type="SUPFAM" id="SSF47933">
    <property type="entry name" value="ERP29 C domain-like"/>
    <property type="match status" value="1"/>
</dbReference>
<protein>
    <recommendedName>
        <fullName evidence="1">Endoplasmic reticulum resident protein 29 C-terminal domain-containing protein</fullName>
    </recommendedName>
</protein>
<dbReference type="AlphaFoldDB" id="A0AAE0KNY0"/>
<accession>A0AAE0KNY0</accession>
<dbReference type="GO" id="GO:0005783">
    <property type="term" value="C:endoplasmic reticulum"/>
    <property type="evidence" value="ECO:0007669"/>
    <property type="project" value="InterPro"/>
</dbReference>
<dbReference type="EMBL" id="LGRX02022680">
    <property type="protein sequence ID" value="KAK3255378.1"/>
    <property type="molecule type" value="Genomic_DNA"/>
</dbReference>